<protein>
    <submittedName>
        <fullName evidence="1">Quinol monooxygenase YgiN</fullName>
    </submittedName>
</protein>
<comment type="caution">
    <text evidence="1">The sequence shown here is derived from an EMBL/GenBank/DDBJ whole genome shotgun (WGS) entry which is preliminary data.</text>
</comment>
<reference evidence="1 2" key="1">
    <citation type="submission" date="2020-08" db="EMBL/GenBank/DDBJ databases">
        <title>Sequencing the genomes of 1000 actinobacteria strains.</title>
        <authorList>
            <person name="Klenk H.-P."/>
        </authorList>
    </citation>
    <scope>NUCLEOTIDE SEQUENCE [LARGE SCALE GENOMIC DNA]</scope>
    <source>
        <strain evidence="1 2">DSM 46887</strain>
    </source>
</reference>
<dbReference type="Gene3D" id="3.30.70.100">
    <property type="match status" value="1"/>
</dbReference>
<dbReference type="EMBL" id="JACHMP010000001">
    <property type="protein sequence ID" value="MBB5820589.1"/>
    <property type="molecule type" value="Genomic_DNA"/>
</dbReference>
<proteinExistence type="predicted"/>
<sequence length="98" mass="11811">MSFIQVIEFESTREEDIRRLMDEWRDTTADERTATRTTLTRDRARPEHYVAIVRFPSYEEAMRNSKLPQTDKLARRMREICDGPLRFMDLDVVRDEDL</sequence>
<keyword evidence="1" id="KW-0503">Monooxygenase</keyword>
<evidence type="ECO:0000313" key="1">
    <source>
        <dbReference type="EMBL" id="MBB5820589.1"/>
    </source>
</evidence>
<accession>A0A7W9MHL6</accession>
<dbReference type="InterPro" id="IPR011008">
    <property type="entry name" value="Dimeric_a/b-barrel"/>
</dbReference>
<keyword evidence="2" id="KW-1185">Reference proteome</keyword>
<evidence type="ECO:0000313" key="2">
    <source>
        <dbReference type="Proteomes" id="UP000540685"/>
    </source>
</evidence>
<dbReference type="GO" id="GO:0004497">
    <property type="term" value="F:monooxygenase activity"/>
    <property type="evidence" value="ECO:0007669"/>
    <property type="project" value="UniProtKB-KW"/>
</dbReference>
<organism evidence="1 2">
    <name type="scientific">Streptosporangium becharense</name>
    <dbReference type="NCBI Taxonomy" id="1816182"/>
    <lineage>
        <taxon>Bacteria</taxon>
        <taxon>Bacillati</taxon>
        <taxon>Actinomycetota</taxon>
        <taxon>Actinomycetes</taxon>
        <taxon>Streptosporangiales</taxon>
        <taxon>Streptosporangiaceae</taxon>
        <taxon>Streptosporangium</taxon>
    </lineage>
</organism>
<gene>
    <name evidence="1" type="ORF">F4562_003651</name>
</gene>
<dbReference type="SUPFAM" id="SSF54909">
    <property type="entry name" value="Dimeric alpha+beta barrel"/>
    <property type="match status" value="1"/>
</dbReference>
<dbReference type="AlphaFoldDB" id="A0A7W9MHL6"/>
<dbReference type="Proteomes" id="UP000540685">
    <property type="component" value="Unassembled WGS sequence"/>
</dbReference>
<name>A0A7W9MHL6_9ACTN</name>
<dbReference type="RefSeq" id="WP_184543192.1">
    <property type="nucleotide sequence ID" value="NZ_JACHMP010000001.1"/>
</dbReference>
<keyword evidence="1" id="KW-0560">Oxidoreductase</keyword>